<feature type="compositionally biased region" description="Basic and acidic residues" evidence="4">
    <location>
        <begin position="147"/>
        <end position="174"/>
    </location>
</feature>
<evidence type="ECO:0000256" key="1">
    <source>
        <dbReference type="ARBA" id="ARBA00004123"/>
    </source>
</evidence>
<feature type="compositionally biased region" description="Basic residues" evidence="4">
    <location>
        <begin position="136"/>
        <end position="146"/>
    </location>
</feature>
<organism evidence="6 7">
    <name type="scientific">Ranatra chinensis</name>
    <dbReference type="NCBI Taxonomy" id="642074"/>
    <lineage>
        <taxon>Eukaryota</taxon>
        <taxon>Metazoa</taxon>
        <taxon>Ecdysozoa</taxon>
        <taxon>Arthropoda</taxon>
        <taxon>Hexapoda</taxon>
        <taxon>Insecta</taxon>
        <taxon>Pterygota</taxon>
        <taxon>Neoptera</taxon>
        <taxon>Paraneoptera</taxon>
        <taxon>Hemiptera</taxon>
        <taxon>Heteroptera</taxon>
        <taxon>Panheteroptera</taxon>
        <taxon>Nepomorpha</taxon>
        <taxon>Nepidae</taxon>
        <taxon>Ranatrinae</taxon>
        <taxon>Ranatra</taxon>
    </lineage>
</organism>
<dbReference type="PANTHER" id="PTHR14369:SF0">
    <property type="entry name" value="SURFEIT LOCUS PROTEIN 6"/>
    <property type="match status" value="1"/>
</dbReference>
<dbReference type="InterPro" id="IPR029190">
    <property type="entry name" value="Rrp14/SURF6_C"/>
</dbReference>
<evidence type="ECO:0000256" key="4">
    <source>
        <dbReference type="SAM" id="MobiDB-lite"/>
    </source>
</evidence>
<sequence length="194" mass="22889">MKLLQKAIKNKLKKKKKAEIRKQKKLERNMKSVTKPEEPQKQSTKPALAIDDKIIYSKFDFAFSDSKSKNNNSQKDPKRALEKIEKTRAKLKELENSGRNAKASALKMKQSWISALQKAEGVKVKDDVDLIKKSIKKKEHKKNKSKKMWEERNKQVELRKEEQQKKRRDNIADRNKKKKQKKIKRAIKKGRIIQ</sequence>
<evidence type="ECO:0000259" key="5">
    <source>
        <dbReference type="Pfam" id="PF04935"/>
    </source>
</evidence>
<comment type="caution">
    <text evidence="6">The sequence shown here is derived from an EMBL/GenBank/DDBJ whole genome shotgun (WGS) entry which is preliminary data.</text>
</comment>
<evidence type="ECO:0000256" key="2">
    <source>
        <dbReference type="ARBA" id="ARBA00005904"/>
    </source>
</evidence>
<feature type="region of interest" description="Disordered" evidence="4">
    <location>
        <begin position="1"/>
        <end position="49"/>
    </location>
</feature>
<protein>
    <recommendedName>
        <fullName evidence="5">Ribosomal RNA-processing protein 14/surfeit locus protein 6 C-terminal domain-containing protein</fullName>
    </recommendedName>
</protein>
<feature type="compositionally biased region" description="Low complexity" evidence="4">
    <location>
        <begin position="64"/>
        <end position="74"/>
    </location>
</feature>
<reference evidence="6 7" key="1">
    <citation type="submission" date="2024-07" db="EMBL/GenBank/DDBJ databases">
        <title>Chromosome-level genome assembly of the water stick insect Ranatra chinensis (Heteroptera: Nepidae).</title>
        <authorList>
            <person name="Liu X."/>
        </authorList>
    </citation>
    <scope>NUCLEOTIDE SEQUENCE [LARGE SCALE GENOMIC DNA]</scope>
    <source>
        <strain evidence="6">Cailab_2021Rc</strain>
        <tissue evidence="6">Muscle</tissue>
    </source>
</reference>
<feature type="region of interest" description="Disordered" evidence="4">
    <location>
        <begin position="136"/>
        <end position="194"/>
    </location>
</feature>
<feature type="compositionally biased region" description="Basic residues" evidence="4">
    <location>
        <begin position="175"/>
        <end position="194"/>
    </location>
</feature>
<dbReference type="EMBL" id="JBFDAA010000003">
    <property type="protein sequence ID" value="KAL1138803.1"/>
    <property type="molecule type" value="Genomic_DNA"/>
</dbReference>
<feature type="compositionally biased region" description="Basic and acidic residues" evidence="4">
    <location>
        <begin position="26"/>
        <end position="40"/>
    </location>
</feature>
<dbReference type="InterPro" id="IPR007019">
    <property type="entry name" value="SURF6"/>
</dbReference>
<evidence type="ECO:0000313" key="7">
    <source>
        <dbReference type="Proteomes" id="UP001558652"/>
    </source>
</evidence>
<dbReference type="AlphaFoldDB" id="A0ABD0ZDA8"/>
<feature type="compositionally biased region" description="Basic residues" evidence="4">
    <location>
        <begin position="8"/>
        <end position="25"/>
    </location>
</feature>
<comment type="similarity">
    <text evidence="2">Belongs to the SURF6 family.</text>
</comment>
<feature type="compositionally biased region" description="Basic and acidic residues" evidence="4">
    <location>
        <begin position="75"/>
        <end position="84"/>
    </location>
</feature>
<name>A0ABD0ZDA8_9HEMI</name>
<dbReference type="PANTHER" id="PTHR14369">
    <property type="entry name" value="SURFEIT LOCUS PROTEIN 6"/>
    <property type="match status" value="1"/>
</dbReference>
<keyword evidence="7" id="KW-1185">Reference proteome</keyword>
<comment type="subcellular location">
    <subcellularLocation>
        <location evidence="1">Nucleus</location>
    </subcellularLocation>
</comment>
<gene>
    <name evidence="6" type="ORF">AAG570_008865</name>
</gene>
<evidence type="ECO:0000256" key="3">
    <source>
        <dbReference type="ARBA" id="ARBA00023242"/>
    </source>
</evidence>
<dbReference type="Pfam" id="PF04935">
    <property type="entry name" value="SURF6"/>
    <property type="match status" value="1"/>
</dbReference>
<dbReference type="GO" id="GO:0005634">
    <property type="term" value="C:nucleus"/>
    <property type="evidence" value="ECO:0007669"/>
    <property type="project" value="UniProtKB-SubCell"/>
</dbReference>
<keyword evidence="3" id="KW-0539">Nucleus</keyword>
<feature type="region of interest" description="Disordered" evidence="4">
    <location>
        <begin position="64"/>
        <end position="84"/>
    </location>
</feature>
<feature type="domain" description="Ribosomal RNA-processing protein 14/surfeit locus protein 6 C-terminal" evidence="5">
    <location>
        <begin position="10"/>
        <end position="183"/>
    </location>
</feature>
<proteinExistence type="inferred from homology"/>
<accession>A0ABD0ZDA8</accession>
<dbReference type="Proteomes" id="UP001558652">
    <property type="component" value="Unassembled WGS sequence"/>
</dbReference>
<evidence type="ECO:0000313" key="6">
    <source>
        <dbReference type="EMBL" id="KAL1138803.1"/>
    </source>
</evidence>